<dbReference type="AlphaFoldDB" id="A0AAN7UK42"/>
<sequence length="230" mass="26126">MGAYFPVAQRFLEWGPAISKDFTSQINVYKSQVQILGWYLGGTAAQLRDLVKSSRLLDIGNPQVIISDYCDTDNARVSGTCVNECVRDDEAKQYASALNTLQQAFAPFGNATKFKYQESTQNADIFAADLWSRSHRKSKCFFVQKDKPLDDDIFREVIARIERLDGASQIWAEWHAWNISSETTNSSFPWAAEAQAHLEFQIHGSENSIVQEGYDKWFVDLQQLRRPVVG</sequence>
<name>A0AAN7UK42_9PEZI</name>
<keyword evidence="2" id="KW-1185">Reference proteome</keyword>
<proteinExistence type="predicted"/>
<evidence type="ECO:0000313" key="2">
    <source>
        <dbReference type="Proteomes" id="UP001305414"/>
    </source>
</evidence>
<dbReference type="EMBL" id="JAWHQM010000037">
    <property type="protein sequence ID" value="KAK5634020.1"/>
    <property type="molecule type" value="Genomic_DNA"/>
</dbReference>
<accession>A0AAN7UK42</accession>
<dbReference type="Proteomes" id="UP001305414">
    <property type="component" value="Unassembled WGS sequence"/>
</dbReference>
<comment type="caution">
    <text evidence="1">The sequence shown here is derived from an EMBL/GenBank/DDBJ whole genome shotgun (WGS) entry which is preliminary data.</text>
</comment>
<protein>
    <submittedName>
        <fullName evidence="1">Uncharacterized protein</fullName>
    </submittedName>
</protein>
<reference evidence="1 2" key="1">
    <citation type="submission" date="2023-10" db="EMBL/GenBank/DDBJ databases">
        <title>Draft genome sequence of Xylaria bambusicola isolate GMP-LS, the root and basal stem rot pathogen of sugarcane in Indonesia.</title>
        <authorList>
            <person name="Selvaraj P."/>
            <person name="Muralishankar V."/>
            <person name="Muruganantham S."/>
            <person name="Sp S."/>
            <person name="Haryani S."/>
            <person name="Lau K.J.X."/>
            <person name="Naqvi N.I."/>
        </authorList>
    </citation>
    <scope>NUCLEOTIDE SEQUENCE [LARGE SCALE GENOMIC DNA]</scope>
    <source>
        <strain evidence="1">GMP-LS</strain>
    </source>
</reference>
<gene>
    <name evidence="1" type="ORF">RRF57_009734</name>
</gene>
<evidence type="ECO:0000313" key="1">
    <source>
        <dbReference type="EMBL" id="KAK5634020.1"/>
    </source>
</evidence>
<organism evidence="1 2">
    <name type="scientific">Xylaria bambusicola</name>
    <dbReference type="NCBI Taxonomy" id="326684"/>
    <lineage>
        <taxon>Eukaryota</taxon>
        <taxon>Fungi</taxon>
        <taxon>Dikarya</taxon>
        <taxon>Ascomycota</taxon>
        <taxon>Pezizomycotina</taxon>
        <taxon>Sordariomycetes</taxon>
        <taxon>Xylariomycetidae</taxon>
        <taxon>Xylariales</taxon>
        <taxon>Xylariaceae</taxon>
        <taxon>Xylaria</taxon>
    </lineage>
</organism>